<organism evidence="2 3">
    <name type="scientific">Noviherbaspirillum autotrophicum</name>
    <dbReference type="NCBI Taxonomy" id="709839"/>
    <lineage>
        <taxon>Bacteria</taxon>
        <taxon>Pseudomonadati</taxon>
        <taxon>Pseudomonadota</taxon>
        <taxon>Betaproteobacteria</taxon>
        <taxon>Burkholderiales</taxon>
        <taxon>Oxalobacteraceae</taxon>
        <taxon>Noviherbaspirillum</taxon>
    </lineage>
</organism>
<dbReference type="NCBIfam" id="NF037970">
    <property type="entry name" value="vanZ_1"/>
    <property type="match status" value="1"/>
</dbReference>
<gene>
    <name evidence="2" type="ORF">TSA66_06865</name>
</gene>
<dbReference type="Proteomes" id="UP000031572">
    <property type="component" value="Unassembled WGS sequence"/>
</dbReference>
<evidence type="ECO:0000256" key="1">
    <source>
        <dbReference type="SAM" id="Phobius"/>
    </source>
</evidence>
<dbReference type="AlphaFoldDB" id="A0A0C1YJB9"/>
<protein>
    <recommendedName>
        <fullName evidence="4">VanZ-like domain-containing protein</fullName>
    </recommendedName>
</protein>
<keyword evidence="1" id="KW-1133">Transmembrane helix</keyword>
<reference evidence="2 3" key="1">
    <citation type="submission" date="2014-12" db="EMBL/GenBank/DDBJ databases">
        <title>Denitrispirillum autotrophicum gen. nov., sp. nov., Denitrifying, Facultatively Autotrophic Bacteria Isolated from Rice Paddy Soil.</title>
        <authorList>
            <person name="Ishii S."/>
            <person name="Ashida N."/>
            <person name="Ohno H."/>
            <person name="Otsuka S."/>
            <person name="Yokota A."/>
            <person name="Senoo K."/>
        </authorList>
    </citation>
    <scope>NUCLEOTIDE SEQUENCE [LARGE SCALE GENOMIC DNA]</scope>
    <source>
        <strain evidence="2 3">TSA66</strain>
    </source>
</reference>
<accession>A0A0C1YJB9</accession>
<dbReference type="OrthoDB" id="8665993at2"/>
<keyword evidence="3" id="KW-1185">Reference proteome</keyword>
<keyword evidence="1" id="KW-0812">Transmembrane</keyword>
<dbReference type="RefSeq" id="WP_040039499.1">
    <property type="nucleotide sequence ID" value="NZ_JWJG01000028.1"/>
</dbReference>
<proteinExistence type="predicted"/>
<evidence type="ECO:0008006" key="4">
    <source>
        <dbReference type="Google" id="ProtNLM"/>
    </source>
</evidence>
<keyword evidence="1" id="KW-0472">Membrane</keyword>
<dbReference type="EMBL" id="JWJG01000028">
    <property type="protein sequence ID" value="KIF80597.1"/>
    <property type="molecule type" value="Genomic_DNA"/>
</dbReference>
<feature type="transmembrane region" description="Helical" evidence="1">
    <location>
        <begin position="50"/>
        <end position="67"/>
    </location>
</feature>
<evidence type="ECO:0000313" key="2">
    <source>
        <dbReference type="EMBL" id="KIF80597.1"/>
    </source>
</evidence>
<name>A0A0C1YJB9_9BURK</name>
<dbReference type="STRING" id="709839.TSA66_06865"/>
<comment type="caution">
    <text evidence="2">The sequence shown here is derived from an EMBL/GenBank/DDBJ whole genome shotgun (WGS) entry which is preliminary data.</text>
</comment>
<evidence type="ECO:0000313" key="3">
    <source>
        <dbReference type="Proteomes" id="UP000031572"/>
    </source>
</evidence>
<sequence>MRSLLARLMSDPRYRTLASRAAFLLYAAVIVGGSIPGARAEVGELASGLTLHLTTYSVIALLLFCGAQGSSSHKACKSFLLIAAMGAVDECVQSLFPYRGASLVDWFVDLNAGLFTTAILWLIWPKDEIGEKSTSLS</sequence>